<name>A0AB39HMW2_9BACI</name>
<sequence>MKFVIVEVCDANILNELDIEEIIEEEFPEVAVIINQCLSLCGLCRAVPFAIVNNKNVHGRTPEVCLENIRIAIREELGQY</sequence>
<accession>A0AB39HMW2</accession>
<protein>
    <submittedName>
        <fullName evidence="1">DUF1450 domain-containing protein</fullName>
    </submittedName>
</protein>
<dbReference type="RefSeq" id="WP_368653415.1">
    <property type="nucleotide sequence ID" value="NZ_CP162599.1"/>
</dbReference>
<proteinExistence type="predicted"/>
<dbReference type="Pfam" id="PF07293">
    <property type="entry name" value="DUF1450"/>
    <property type="match status" value="1"/>
</dbReference>
<dbReference type="EMBL" id="CP162599">
    <property type="protein sequence ID" value="XDK32727.1"/>
    <property type="molecule type" value="Genomic_DNA"/>
</dbReference>
<reference evidence="1" key="1">
    <citation type="submission" date="2024-07" db="EMBL/GenBank/DDBJ databases">
        <title>Halotolerant mesophilic bacterium Ornithinibacillus sp. 4-3, sp. nov., isolated from soil.</title>
        <authorList>
            <person name="Sidarenka A.V."/>
            <person name="Guliayeva D.E."/>
            <person name="Leanovich S.I."/>
            <person name="Hileuskaya K.S."/>
            <person name="Akhremchuk A.E."/>
            <person name="Sikolenko M.A."/>
            <person name="Valentovich L.N."/>
        </authorList>
    </citation>
    <scope>NUCLEOTIDE SEQUENCE</scope>
    <source>
        <strain evidence="1">4-3</strain>
    </source>
</reference>
<dbReference type="InterPro" id="IPR009910">
    <property type="entry name" value="DUF1450"/>
</dbReference>
<gene>
    <name evidence="1" type="ORF">AB4Y30_17225</name>
</gene>
<organism evidence="1">
    <name type="scientific">Ornithinibacillus sp. 4-3</name>
    <dbReference type="NCBI Taxonomy" id="3231488"/>
    <lineage>
        <taxon>Bacteria</taxon>
        <taxon>Bacillati</taxon>
        <taxon>Bacillota</taxon>
        <taxon>Bacilli</taxon>
        <taxon>Bacillales</taxon>
        <taxon>Bacillaceae</taxon>
        <taxon>Ornithinibacillus</taxon>
    </lineage>
</organism>
<evidence type="ECO:0000313" key="1">
    <source>
        <dbReference type="EMBL" id="XDK32727.1"/>
    </source>
</evidence>
<dbReference type="AlphaFoldDB" id="A0AB39HMW2"/>